<sequence>MPNADFIHLSQEVSLTIFFLGASTPLPTDTPPADISADDMQRMAEGKGEGRSRTLSMGVHARADVVSHLVVRACMTCSGDRAEGQEIACYTGSFAVSADALPGVYDSIQQCRASLARAHKVAQSHKVARRRRRRLPRHTRPRRPLPPRVLARCHLLASGGRTFPVSLAPLLPSFGHAPRLARCRESQRDAPRVPVVIHGRVILPAGVTHLQSVVFKPRTVRIPCVRHTYAGPNPAARRRGRFQRKESTDSGRTSGR</sequence>
<dbReference type="AlphaFoldDB" id="A0AAD7JHN0"/>
<dbReference type="Proteomes" id="UP001215280">
    <property type="component" value="Unassembled WGS sequence"/>
</dbReference>
<dbReference type="EMBL" id="JARJLG010000038">
    <property type="protein sequence ID" value="KAJ7764103.1"/>
    <property type="molecule type" value="Genomic_DNA"/>
</dbReference>
<proteinExistence type="predicted"/>
<evidence type="ECO:0000313" key="2">
    <source>
        <dbReference type="EMBL" id="KAJ7764103.1"/>
    </source>
</evidence>
<comment type="caution">
    <text evidence="2">The sequence shown here is derived from an EMBL/GenBank/DDBJ whole genome shotgun (WGS) entry which is preliminary data.</text>
</comment>
<evidence type="ECO:0000313" key="3">
    <source>
        <dbReference type="Proteomes" id="UP001215280"/>
    </source>
</evidence>
<evidence type="ECO:0000256" key="1">
    <source>
        <dbReference type="SAM" id="MobiDB-lite"/>
    </source>
</evidence>
<organism evidence="2 3">
    <name type="scientific">Mycena maculata</name>
    <dbReference type="NCBI Taxonomy" id="230809"/>
    <lineage>
        <taxon>Eukaryota</taxon>
        <taxon>Fungi</taxon>
        <taxon>Dikarya</taxon>
        <taxon>Basidiomycota</taxon>
        <taxon>Agaricomycotina</taxon>
        <taxon>Agaricomycetes</taxon>
        <taxon>Agaricomycetidae</taxon>
        <taxon>Agaricales</taxon>
        <taxon>Marasmiineae</taxon>
        <taxon>Mycenaceae</taxon>
        <taxon>Mycena</taxon>
    </lineage>
</organism>
<reference evidence="2" key="1">
    <citation type="submission" date="2023-03" db="EMBL/GenBank/DDBJ databases">
        <title>Massive genome expansion in bonnet fungi (Mycena s.s.) driven by repeated elements and novel gene families across ecological guilds.</title>
        <authorList>
            <consortium name="Lawrence Berkeley National Laboratory"/>
            <person name="Harder C.B."/>
            <person name="Miyauchi S."/>
            <person name="Viragh M."/>
            <person name="Kuo A."/>
            <person name="Thoen E."/>
            <person name="Andreopoulos B."/>
            <person name="Lu D."/>
            <person name="Skrede I."/>
            <person name="Drula E."/>
            <person name="Henrissat B."/>
            <person name="Morin E."/>
            <person name="Kohler A."/>
            <person name="Barry K."/>
            <person name="LaButti K."/>
            <person name="Morin E."/>
            <person name="Salamov A."/>
            <person name="Lipzen A."/>
            <person name="Mereny Z."/>
            <person name="Hegedus B."/>
            <person name="Baldrian P."/>
            <person name="Stursova M."/>
            <person name="Weitz H."/>
            <person name="Taylor A."/>
            <person name="Grigoriev I.V."/>
            <person name="Nagy L.G."/>
            <person name="Martin F."/>
            <person name="Kauserud H."/>
        </authorList>
    </citation>
    <scope>NUCLEOTIDE SEQUENCE</scope>
    <source>
        <strain evidence="2">CBHHK188m</strain>
    </source>
</reference>
<accession>A0AAD7JHN0</accession>
<name>A0AAD7JHN0_9AGAR</name>
<protein>
    <submittedName>
        <fullName evidence="2">Uncharacterized protein</fullName>
    </submittedName>
</protein>
<keyword evidence="3" id="KW-1185">Reference proteome</keyword>
<gene>
    <name evidence="2" type="ORF">DFH07DRAFT_1059146</name>
</gene>
<feature type="region of interest" description="Disordered" evidence="1">
    <location>
        <begin position="228"/>
        <end position="256"/>
    </location>
</feature>